<organism evidence="11">
    <name type="scientific">marine sediment metagenome</name>
    <dbReference type="NCBI Taxonomy" id="412755"/>
    <lineage>
        <taxon>unclassified sequences</taxon>
        <taxon>metagenomes</taxon>
        <taxon>ecological metagenomes</taxon>
    </lineage>
</organism>
<dbReference type="InterPro" id="IPR055190">
    <property type="entry name" value="ATP-synt_VA_C"/>
</dbReference>
<dbReference type="CDD" id="cd01134">
    <property type="entry name" value="V_A-ATPase_A"/>
    <property type="match status" value="1"/>
</dbReference>
<dbReference type="InterPro" id="IPR024034">
    <property type="entry name" value="ATPase_F1/V1_b/a_C"/>
</dbReference>
<dbReference type="SUPFAM" id="SSF47917">
    <property type="entry name" value="C-terminal domain of alpha and beta subunits of F1 ATP synthase"/>
    <property type="match status" value="1"/>
</dbReference>
<evidence type="ECO:0000259" key="9">
    <source>
        <dbReference type="Pfam" id="PF16886"/>
    </source>
</evidence>
<feature type="non-terminal residue" evidence="11">
    <location>
        <position position="1"/>
    </location>
</feature>
<dbReference type="CDD" id="cd18111">
    <property type="entry name" value="ATP-synt_V_A-type_alpha_C"/>
    <property type="match status" value="1"/>
</dbReference>
<dbReference type="Gene3D" id="1.10.1140.10">
    <property type="entry name" value="Bovine Mitochondrial F1-atpase, Atp Synthase Beta Chain, Chain D, domain 3"/>
    <property type="match status" value="1"/>
</dbReference>
<dbReference type="Gene3D" id="2.30.30.650">
    <property type="match status" value="1"/>
</dbReference>
<sequence>GEIIGLEEDKAIIQAHEDTQGLKVGESVRGTGTILTAELGPGVVGSIYDGLQKSLTDLMKEGSFIKRGAKAFALPRDKKWQFSPTVKVGDVVSEGDIIGTVPETHLIEHRVMVPVGIKGIIKEIRKGDFTVEEPVAWVEDNGEVKELTLMQKWPVRKPRPYKQRYKASQLLVTGMRILDYMFPLALGGKAAIPGGFGTGKTVALQQLARWAQTQLNIYVGCGERGNEMADVLYSFRKLQDPATGRLLQEKEVFIANTSNMPVVAREASIFVGITIAEYYRDMGYGVLLVADSTSRWAEAMREMGGRLEEMPGEEGFPAYLGSRLSSFYERAGLVECLGSPERTGSVTVAGAVSPPGADFSEPVTQNTLRIVDALYSLDVSLANKRHFPAINWLTSYSLYAEAVEDWWSKVNPEWSETRATALRILQQEADLEEIVRLVGPEALPEGDKLLLMVARMIREDFLMQSAYHEIDTYTLPERAHFMLKTIIKFYELTQEMLNSGVSVSEIRSSPMIYRISRMKD</sequence>
<dbReference type="Gene3D" id="2.40.50.100">
    <property type="match status" value="1"/>
</dbReference>
<evidence type="ECO:0000256" key="1">
    <source>
        <dbReference type="ARBA" id="ARBA00008936"/>
    </source>
</evidence>
<dbReference type="Pfam" id="PF16886">
    <property type="entry name" value="ATP-synt_ab_Xtn"/>
    <property type="match status" value="1"/>
</dbReference>
<dbReference type="GO" id="GO:0005524">
    <property type="term" value="F:ATP binding"/>
    <property type="evidence" value="ECO:0007669"/>
    <property type="project" value="UniProtKB-KW"/>
</dbReference>
<evidence type="ECO:0000259" key="10">
    <source>
        <dbReference type="Pfam" id="PF22919"/>
    </source>
</evidence>
<dbReference type="SUPFAM" id="SSF52540">
    <property type="entry name" value="P-loop containing nucleoside triphosphate hydrolases"/>
    <property type="match status" value="1"/>
</dbReference>
<dbReference type="InterPro" id="IPR027417">
    <property type="entry name" value="P-loop_NTPase"/>
</dbReference>
<keyword evidence="5" id="KW-1278">Translocase</keyword>
<dbReference type="GO" id="GO:0046034">
    <property type="term" value="P:ATP metabolic process"/>
    <property type="evidence" value="ECO:0007669"/>
    <property type="project" value="InterPro"/>
</dbReference>
<feature type="domain" description="ATPase F1/V1/A1 complex alpha/beta subunit nucleotide-binding" evidence="7">
    <location>
        <begin position="174"/>
        <end position="397"/>
    </location>
</feature>
<feature type="domain" description="ATP synthase A/B type C-terminal" evidence="10">
    <location>
        <begin position="407"/>
        <end position="503"/>
    </location>
</feature>
<dbReference type="PANTHER" id="PTHR43607:SF1">
    <property type="entry name" value="H(+)-TRANSPORTING TWO-SECTOR ATPASE"/>
    <property type="match status" value="1"/>
</dbReference>
<dbReference type="InterPro" id="IPR022878">
    <property type="entry name" value="V-ATPase_asu"/>
</dbReference>
<dbReference type="AlphaFoldDB" id="X1QVZ1"/>
<dbReference type="Pfam" id="PF22919">
    <property type="entry name" value="ATP-synt_VA_C"/>
    <property type="match status" value="1"/>
</dbReference>
<accession>X1QVZ1</accession>
<feature type="non-terminal residue" evidence="11">
    <location>
        <position position="520"/>
    </location>
</feature>
<protein>
    <recommendedName>
        <fullName evidence="12">AAA+ ATPase domain-containing protein</fullName>
    </recommendedName>
</protein>
<reference evidence="11" key="1">
    <citation type="journal article" date="2014" name="Front. Microbiol.">
        <title>High frequency of phylogenetically diverse reductive dehalogenase-homologous genes in deep subseafloor sedimentary metagenomes.</title>
        <authorList>
            <person name="Kawai M."/>
            <person name="Futagami T."/>
            <person name="Toyoda A."/>
            <person name="Takaki Y."/>
            <person name="Nishi S."/>
            <person name="Hori S."/>
            <person name="Arai W."/>
            <person name="Tsubouchi T."/>
            <person name="Morono Y."/>
            <person name="Uchiyama I."/>
            <person name="Ito T."/>
            <person name="Fujiyama A."/>
            <person name="Inagaki F."/>
            <person name="Takami H."/>
        </authorList>
    </citation>
    <scope>NUCLEOTIDE SEQUENCE</scope>
    <source>
        <strain evidence="11">Expedition CK06-06</strain>
    </source>
</reference>
<keyword evidence="6" id="KW-0406">Ion transport</keyword>
<evidence type="ECO:0000256" key="6">
    <source>
        <dbReference type="ARBA" id="ARBA00023065"/>
    </source>
</evidence>
<dbReference type="Gene3D" id="3.40.50.300">
    <property type="entry name" value="P-loop containing nucleotide triphosphate hydrolases"/>
    <property type="match status" value="1"/>
</dbReference>
<dbReference type="PROSITE" id="PS00152">
    <property type="entry name" value="ATPASE_ALPHA_BETA"/>
    <property type="match status" value="1"/>
</dbReference>
<evidence type="ECO:0000256" key="5">
    <source>
        <dbReference type="ARBA" id="ARBA00022967"/>
    </source>
</evidence>
<dbReference type="InterPro" id="IPR004100">
    <property type="entry name" value="ATPase_F1/V1/A1_a/bsu_N"/>
</dbReference>
<evidence type="ECO:0008006" key="12">
    <source>
        <dbReference type="Google" id="ProtNLM"/>
    </source>
</evidence>
<dbReference type="InterPro" id="IPR020003">
    <property type="entry name" value="ATPase_a/bsu_AS"/>
</dbReference>
<feature type="domain" description="ATPase F1/V1/A1 complex alpha/beta subunit N-terminal" evidence="8">
    <location>
        <begin position="1"/>
        <end position="32"/>
    </location>
</feature>
<dbReference type="InterPro" id="IPR000194">
    <property type="entry name" value="ATPase_F1/V1/A1_a/bsu_nucl-bd"/>
</dbReference>
<name>X1QVZ1_9ZZZZ</name>
<evidence type="ECO:0000259" key="8">
    <source>
        <dbReference type="Pfam" id="PF02874"/>
    </source>
</evidence>
<evidence type="ECO:0000256" key="3">
    <source>
        <dbReference type="ARBA" id="ARBA00022741"/>
    </source>
</evidence>
<proteinExistence type="inferred from homology"/>
<dbReference type="Pfam" id="PF02874">
    <property type="entry name" value="ATP-synt_ab_N"/>
    <property type="match status" value="1"/>
</dbReference>
<comment type="caution">
    <text evidence="11">The sequence shown here is derived from an EMBL/GenBank/DDBJ whole genome shotgun (WGS) entry which is preliminary data.</text>
</comment>
<keyword evidence="3" id="KW-0547">Nucleotide-binding</keyword>
<keyword evidence="2" id="KW-0813">Transport</keyword>
<feature type="domain" description="ATPsynthase alpha/beta subunit barrel-sandwich" evidence="9">
    <location>
        <begin position="73"/>
        <end position="156"/>
    </location>
</feature>
<evidence type="ECO:0000256" key="4">
    <source>
        <dbReference type="ARBA" id="ARBA00022840"/>
    </source>
</evidence>
<dbReference type="InterPro" id="IPR031686">
    <property type="entry name" value="ATP-synth_a_Xtn"/>
</dbReference>
<dbReference type="GO" id="GO:0046961">
    <property type="term" value="F:proton-transporting ATPase activity, rotational mechanism"/>
    <property type="evidence" value="ECO:0007669"/>
    <property type="project" value="InterPro"/>
</dbReference>
<dbReference type="Pfam" id="PF00006">
    <property type="entry name" value="ATP-synt_ab"/>
    <property type="match status" value="1"/>
</dbReference>
<evidence type="ECO:0000313" key="11">
    <source>
        <dbReference type="EMBL" id="GAI72752.1"/>
    </source>
</evidence>
<dbReference type="FunFam" id="2.40.50.100:FF:000008">
    <property type="entry name" value="V-type proton ATPase catalytic subunit A"/>
    <property type="match status" value="1"/>
</dbReference>
<dbReference type="EMBL" id="BARW01001324">
    <property type="protein sequence ID" value="GAI72752.1"/>
    <property type="molecule type" value="Genomic_DNA"/>
</dbReference>
<dbReference type="HAMAP" id="MF_00309">
    <property type="entry name" value="ATP_synth_A_arch"/>
    <property type="match status" value="1"/>
</dbReference>
<evidence type="ECO:0000259" key="7">
    <source>
        <dbReference type="Pfam" id="PF00006"/>
    </source>
</evidence>
<dbReference type="NCBIfam" id="NF003220">
    <property type="entry name" value="PRK04192.1"/>
    <property type="match status" value="1"/>
</dbReference>
<keyword evidence="4" id="KW-0067">ATP-binding</keyword>
<dbReference type="PANTHER" id="PTHR43607">
    <property type="entry name" value="V-TYPE PROTON ATPASE CATALYTIC SUBUNIT A"/>
    <property type="match status" value="1"/>
</dbReference>
<comment type="similarity">
    <text evidence="1">Belongs to the ATPase alpha/beta chains family.</text>
</comment>
<gene>
    <name evidence="11" type="ORF">S12H4_04336</name>
</gene>
<evidence type="ECO:0000256" key="2">
    <source>
        <dbReference type="ARBA" id="ARBA00022448"/>
    </source>
</evidence>